<proteinExistence type="predicted"/>
<evidence type="ECO:0008006" key="5">
    <source>
        <dbReference type="Google" id="ProtNLM"/>
    </source>
</evidence>
<gene>
    <name evidence="3" type="ORF">GCM10008943_06180</name>
</gene>
<dbReference type="Gene3D" id="2.40.50.90">
    <property type="match status" value="1"/>
</dbReference>
<evidence type="ECO:0000256" key="1">
    <source>
        <dbReference type="SAM" id="MobiDB-lite"/>
    </source>
</evidence>
<evidence type="ECO:0000313" key="3">
    <source>
        <dbReference type="EMBL" id="GAA0593888.1"/>
    </source>
</evidence>
<feature type="region of interest" description="Disordered" evidence="1">
    <location>
        <begin position="255"/>
        <end position="281"/>
    </location>
</feature>
<sequence>MAISYKQAVPACLATLTGAALAAVFIAPFYGALEPVIADTADGQSVIIEDFDYTEPEKNSGQDQPATEIEEAEATSEPDNAPEKTSEPALPETTPAEDEGALAEAERAANLVPEDQPMQMVHGAIVVAAGRVEGSGRVITLDDIVVTEVNEQCRGDNLMSWNCGIHARTAFRSWLGSKTLNCRLPQDDSLGIPVTTDCERGSENAALWLVRNGWVKAVETGAYAELGKEAENAKRGIWGNKPVSMMPELLPLPQPSMQIPPAIPSNNNERPVGYFPPAPQN</sequence>
<feature type="chain" id="PRO_5045510053" description="Thermonuclease family protein" evidence="2">
    <location>
        <begin position="23"/>
        <end position="281"/>
    </location>
</feature>
<evidence type="ECO:0000256" key="2">
    <source>
        <dbReference type="SAM" id="SignalP"/>
    </source>
</evidence>
<dbReference type="RefSeq" id="WP_343801209.1">
    <property type="nucleotide sequence ID" value="NZ_BAAADE010000001.1"/>
</dbReference>
<feature type="signal peptide" evidence="2">
    <location>
        <begin position="1"/>
        <end position="22"/>
    </location>
</feature>
<organism evidence="3 4">
    <name type="scientific">Paenochrobactrum glaciei</name>
    <dbReference type="NCBI Taxonomy" id="486407"/>
    <lineage>
        <taxon>Bacteria</taxon>
        <taxon>Pseudomonadati</taxon>
        <taxon>Pseudomonadota</taxon>
        <taxon>Alphaproteobacteria</taxon>
        <taxon>Hyphomicrobiales</taxon>
        <taxon>Brucellaceae</taxon>
        <taxon>Paenochrobactrum</taxon>
    </lineage>
</organism>
<reference evidence="4" key="1">
    <citation type="journal article" date="2019" name="Int. J. Syst. Evol. Microbiol.">
        <title>The Global Catalogue of Microorganisms (GCM) 10K type strain sequencing project: providing services to taxonomists for standard genome sequencing and annotation.</title>
        <authorList>
            <consortium name="The Broad Institute Genomics Platform"/>
            <consortium name="The Broad Institute Genome Sequencing Center for Infectious Disease"/>
            <person name="Wu L."/>
            <person name="Ma J."/>
        </authorList>
    </citation>
    <scope>NUCLEOTIDE SEQUENCE [LARGE SCALE GENOMIC DNA]</scope>
    <source>
        <strain evidence="4">JCM 15115</strain>
    </source>
</reference>
<dbReference type="EMBL" id="BAAADE010000001">
    <property type="protein sequence ID" value="GAA0593888.1"/>
    <property type="molecule type" value="Genomic_DNA"/>
</dbReference>
<protein>
    <recommendedName>
        <fullName evidence="5">Thermonuclease family protein</fullName>
    </recommendedName>
</protein>
<name>A0ABP3QR42_9HYPH</name>
<dbReference type="Proteomes" id="UP001424441">
    <property type="component" value="Unassembled WGS sequence"/>
</dbReference>
<keyword evidence="4" id="KW-1185">Reference proteome</keyword>
<dbReference type="InterPro" id="IPR035437">
    <property type="entry name" value="SNase_OB-fold_sf"/>
</dbReference>
<keyword evidence="2" id="KW-0732">Signal</keyword>
<evidence type="ECO:0000313" key="4">
    <source>
        <dbReference type="Proteomes" id="UP001424441"/>
    </source>
</evidence>
<comment type="caution">
    <text evidence="3">The sequence shown here is derived from an EMBL/GenBank/DDBJ whole genome shotgun (WGS) entry which is preliminary data.</text>
</comment>
<dbReference type="SUPFAM" id="SSF50199">
    <property type="entry name" value="Staphylococcal nuclease"/>
    <property type="match status" value="1"/>
</dbReference>
<feature type="region of interest" description="Disordered" evidence="1">
    <location>
        <begin position="53"/>
        <end position="102"/>
    </location>
</feature>
<accession>A0ABP3QR42</accession>